<gene>
    <name evidence="1" type="ORF">ACFPET_17105</name>
</gene>
<reference evidence="2" key="1">
    <citation type="journal article" date="2019" name="Int. J. Syst. Evol. Microbiol.">
        <title>The Global Catalogue of Microorganisms (GCM) 10K type strain sequencing project: providing services to taxonomists for standard genome sequencing and annotation.</title>
        <authorList>
            <consortium name="The Broad Institute Genomics Platform"/>
            <consortium name="The Broad Institute Genome Sequencing Center for Infectious Disease"/>
            <person name="Wu L."/>
            <person name="Ma J."/>
        </authorList>
    </citation>
    <scope>NUCLEOTIDE SEQUENCE [LARGE SCALE GENOMIC DNA]</scope>
    <source>
        <strain evidence="2">IBRC-M 10908</strain>
    </source>
</reference>
<dbReference type="InterPro" id="IPR012338">
    <property type="entry name" value="Beta-lactam/transpept-like"/>
</dbReference>
<dbReference type="SUPFAM" id="SSF56601">
    <property type="entry name" value="beta-lactamase/transpeptidase-like"/>
    <property type="match status" value="1"/>
</dbReference>
<protein>
    <recommendedName>
        <fullName evidence="3">Beta-lactamase class A</fullName>
    </recommendedName>
</protein>
<dbReference type="EMBL" id="JBHSDK010000025">
    <property type="protein sequence ID" value="MFC4336923.1"/>
    <property type="molecule type" value="Genomic_DNA"/>
</dbReference>
<dbReference type="RefSeq" id="WP_380623352.1">
    <property type="nucleotide sequence ID" value="NZ_JBHSDK010000025.1"/>
</dbReference>
<comment type="caution">
    <text evidence="1">The sequence shown here is derived from an EMBL/GenBank/DDBJ whole genome shotgun (WGS) entry which is preliminary data.</text>
</comment>
<proteinExistence type="predicted"/>
<accession>A0ABV8U2L5</accession>
<evidence type="ECO:0000313" key="2">
    <source>
        <dbReference type="Proteomes" id="UP001595823"/>
    </source>
</evidence>
<organism evidence="1 2">
    <name type="scientific">Salininema proteolyticum</name>
    <dbReference type="NCBI Taxonomy" id="1607685"/>
    <lineage>
        <taxon>Bacteria</taxon>
        <taxon>Bacillati</taxon>
        <taxon>Actinomycetota</taxon>
        <taxon>Actinomycetes</taxon>
        <taxon>Glycomycetales</taxon>
        <taxon>Glycomycetaceae</taxon>
        <taxon>Salininema</taxon>
    </lineage>
</organism>
<evidence type="ECO:0000313" key="1">
    <source>
        <dbReference type="EMBL" id="MFC4336923.1"/>
    </source>
</evidence>
<evidence type="ECO:0008006" key="3">
    <source>
        <dbReference type="Google" id="ProtNLM"/>
    </source>
</evidence>
<dbReference type="Proteomes" id="UP001595823">
    <property type="component" value="Unassembled WGS sequence"/>
</dbReference>
<name>A0ABV8U2L5_9ACTN</name>
<dbReference type="Gene3D" id="3.40.710.10">
    <property type="entry name" value="DD-peptidase/beta-lactamase superfamily"/>
    <property type="match status" value="1"/>
</dbReference>
<sequence>MFDTRALGNILRRGLTASAIVALLLTEPSASSPDDDPGAFAELEGEYSVAVYDRSEDEFLIELDEDRPRAALSIIKIPIAIEALENGADEEEVATMLRTSDDAIASDYWVEYGGPLLIEDFREDYGLQDMTQPVDWEWWGMTELSARDTVKIYRHVVEELDADHREVILGALRDMENEGADGFPQDFGIAEAADDRPWAVKQGWACCDTDRELATTGLVGEDFEHIIVIQGHWHGPVNRSEATADITKAAEIALATIDNA</sequence>
<keyword evidence="2" id="KW-1185">Reference proteome</keyword>